<comment type="caution">
    <text evidence="1">The sequence shown here is derived from an EMBL/GenBank/DDBJ whole genome shotgun (WGS) entry which is preliminary data.</text>
</comment>
<protein>
    <submittedName>
        <fullName evidence="1">WRKY domain-containing protein</fullName>
    </submittedName>
</protein>
<proteinExistence type="predicted"/>
<dbReference type="EMBL" id="CM037015">
    <property type="protein sequence ID" value="KAH7682430.1"/>
    <property type="molecule type" value="Genomic_DNA"/>
</dbReference>
<organism evidence="1 2">
    <name type="scientific">Dioscorea alata</name>
    <name type="common">Purple yam</name>
    <dbReference type="NCBI Taxonomy" id="55571"/>
    <lineage>
        <taxon>Eukaryota</taxon>
        <taxon>Viridiplantae</taxon>
        <taxon>Streptophyta</taxon>
        <taxon>Embryophyta</taxon>
        <taxon>Tracheophyta</taxon>
        <taxon>Spermatophyta</taxon>
        <taxon>Magnoliopsida</taxon>
        <taxon>Liliopsida</taxon>
        <taxon>Dioscoreales</taxon>
        <taxon>Dioscoreaceae</taxon>
        <taxon>Dioscorea</taxon>
    </lineage>
</organism>
<evidence type="ECO:0000313" key="2">
    <source>
        <dbReference type="Proteomes" id="UP000827976"/>
    </source>
</evidence>
<dbReference type="Proteomes" id="UP000827976">
    <property type="component" value="Chromosome 5"/>
</dbReference>
<name>A0ACB7W4U4_DIOAL</name>
<accession>A0ACB7W4U4</accession>
<evidence type="ECO:0000313" key="1">
    <source>
        <dbReference type="EMBL" id="KAH7682430.1"/>
    </source>
</evidence>
<gene>
    <name evidence="1" type="ORF">IHE45_05G121000</name>
</gene>
<reference evidence="2" key="1">
    <citation type="journal article" date="2022" name="Nat. Commun.">
        <title>Chromosome evolution and the genetic basis of agronomically important traits in greater yam.</title>
        <authorList>
            <person name="Bredeson J.V."/>
            <person name="Lyons J.B."/>
            <person name="Oniyinde I.O."/>
            <person name="Okereke N.R."/>
            <person name="Kolade O."/>
            <person name="Nnabue I."/>
            <person name="Nwadili C.O."/>
            <person name="Hribova E."/>
            <person name="Parker M."/>
            <person name="Nwogha J."/>
            <person name="Shu S."/>
            <person name="Carlson J."/>
            <person name="Kariba R."/>
            <person name="Muthemba S."/>
            <person name="Knop K."/>
            <person name="Barton G.J."/>
            <person name="Sherwood A.V."/>
            <person name="Lopez-Montes A."/>
            <person name="Asiedu R."/>
            <person name="Jamnadass R."/>
            <person name="Muchugi A."/>
            <person name="Goodstein D."/>
            <person name="Egesi C.N."/>
            <person name="Featherston J."/>
            <person name="Asfaw A."/>
            <person name="Simpson G.G."/>
            <person name="Dolezel J."/>
            <person name="Hendre P.S."/>
            <person name="Van Deynze A."/>
            <person name="Kumar P.L."/>
            <person name="Obidiegwu J.E."/>
            <person name="Bhattacharjee R."/>
            <person name="Rokhsar D.S."/>
        </authorList>
    </citation>
    <scope>NUCLEOTIDE SEQUENCE [LARGE SCALE GENOMIC DNA]</scope>
    <source>
        <strain evidence="2">cv. TDa95/00328</strain>
    </source>
</reference>
<keyword evidence="2" id="KW-1185">Reference proteome</keyword>
<sequence>MEESDNDWDLFAVVRSCRRTQPPAPPAPTRDAFSFFCSPFPPEVPSVFPSPVKEEVVLGHGTSFPDLAGGSRDGALLEELCKPFFPKPLLQHHPIPAPSPSPSPAQIRPRMAQIPRSKRRKNQQKRVVCHVPADGLASDMWAWRKYGQKPIKGSPYPRGYYRCSSSKGCQARKQVERSREDPGVLIITYTGEHNHPVPTHRNSLAGSTRSKLSSAAGAGAGGDAAPVSPPTSVVGLSPTTPITSSMEEDAELLVEDMEVMGDEDLVFMGLNEVVDGGDMAAEDDEVSRFFQDQSFPPPLPWLGNDPNNNTAFQDQSFPPPLPWFGNDPNNNSNNNTATAAAGGV</sequence>